<protein>
    <submittedName>
        <fullName evidence="2">Uncharacterized protein</fullName>
    </submittedName>
</protein>
<gene>
    <name evidence="2" type="ORF">EV200_104146</name>
    <name evidence="1" type="ORF">GCM10011413_12650</name>
</gene>
<reference evidence="2 3" key="3">
    <citation type="submission" date="2019-03" db="EMBL/GenBank/DDBJ databases">
        <title>Genomic Encyclopedia of Type Strains, Phase IV (KMG-IV): sequencing the most valuable type-strain genomes for metagenomic binning, comparative biology and taxonomic classification.</title>
        <authorList>
            <person name="Goeker M."/>
        </authorList>
    </citation>
    <scope>NUCLEOTIDE SEQUENCE [LARGE SCALE GENOMIC DNA]</scope>
    <source>
        <strain evidence="2 3">DSM 103236</strain>
    </source>
</reference>
<reference evidence="4" key="2">
    <citation type="journal article" date="2019" name="Int. J. Syst. Evol. Microbiol.">
        <title>The Global Catalogue of Microorganisms (GCM) 10K type strain sequencing project: providing services to taxonomists for standard genome sequencing and annotation.</title>
        <authorList>
            <consortium name="The Broad Institute Genomics Platform"/>
            <consortium name="The Broad Institute Genome Sequencing Center for Infectious Disease"/>
            <person name="Wu L."/>
            <person name="Ma J."/>
        </authorList>
    </citation>
    <scope>NUCLEOTIDE SEQUENCE [LARGE SCALE GENOMIC DNA]</scope>
    <source>
        <strain evidence="4">CGMCC 1.15644</strain>
    </source>
</reference>
<proteinExistence type="predicted"/>
<dbReference type="Proteomes" id="UP000622648">
    <property type="component" value="Unassembled WGS sequence"/>
</dbReference>
<dbReference type="Proteomes" id="UP000295684">
    <property type="component" value="Unassembled WGS sequence"/>
</dbReference>
<reference evidence="1" key="4">
    <citation type="submission" date="2024-05" db="EMBL/GenBank/DDBJ databases">
        <authorList>
            <person name="Sun Q."/>
            <person name="Zhou Y."/>
        </authorList>
    </citation>
    <scope>NUCLEOTIDE SEQUENCE</scope>
    <source>
        <strain evidence="1">CGMCC 1.15644</strain>
    </source>
</reference>
<keyword evidence="4" id="KW-1185">Reference proteome</keyword>
<dbReference type="EMBL" id="SLWO01000004">
    <property type="protein sequence ID" value="TCO25110.1"/>
    <property type="molecule type" value="Genomic_DNA"/>
</dbReference>
<reference evidence="1" key="1">
    <citation type="journal article" date="2014" name="Int. J. Syst. Evol. Microbiol.">
        <title>Complete genome of a new Firmicutes species belonging to the dominant human colonic microbiota ('Ruminococcus bicirculans') reveals two chromosomes and a selective capacity to utilize plant glucans.</title>
        <authorList>
            <consortium name="NISC Comparative Sequencing Program"/>
            <person name="Wegmann U."/>
            <person name="Louis P."/>
            <person name="Goesmann A."/>
            <person name="Henrissat B."/>
            <person name="Duncan S.H."/>
            <person name="Flint H.J."/>
        </authorList>
    </citation>
    <scope>NUCLEOTIDE SEQUENCE</scope>
    <source>
        <strain evidence="1">CGMCC 1.15644</strain>
    </source>
</reference>
<dbReference type="EMBL" id="BMJO01000002">
    <property type="protein sequence ID" value="GGE48039.1"/>
    <property type="molecule type" value="Genomic_DNA"/>
</dbReference>
<evidence type="ECO:0000313" key="1">
    <source>
        <dbReference type="EMBL" id="GGE48039.1"/>
    </source>
</evidence>
<accession>A0A4R2HFV8</accession>
<dbReference type="AlphaFoldDB" id="A0A4R2HFV8"/>
<evidence type="ECO:0000313" key="3">
    <source>
        <dbReference type="Proteomes" id="UP000295684"/>
    </source>
</evidence>
<organism evidence="2 3">
    <name type="scientific">Pedobacter psychrotolerans</name>
    <dbReference type="NCBI Taxonomy" id="1843235"/>
    <lineage>
        <taxon>Bacteria</taxon>
        <taxon>Pseudomonadati</taxon>
        <taxon>Bacteroidota</taxon>
        <taxon>Sphingobacteriia</taxon>
        <taxon>Sphingobacteriales</taxon>
        <taxon>Sphingobacteriaceae</taxon>
        <taxon>Pedobacter</taxon>
    </lineage>
</organism>
<comment type="caution">
    <text evidence="2">The sequence shown here is derived from an EMBL/GenBank/DDBJ whole genome shotgun (WGS) entry which is preliminary data.</text>
</comment>
<sequence length="129" mass="14953">MFIFKLDTIMKTDLVEIFQTIRAGVQPYATRGYTVHENSETGYDLYSEKNIETAEGKITERFFIGIYINGDTVEVKLNTEEFTANTPGLNHFDDQKIGFQISSLNDQKLSEIQTFIEIIHSNFKEKEWI</sequence>
<evidence type="ECO:0000313" key="2">
    <source>
        <dbReference type="EMBL" id="TCO25110.1"/>
    </source>
</evidence>
<evidence type="ECO:0000313" key="4">
    <source>
        <dbReference type="Proteomes" id="UP000622648"/>
    </source>
</evidence>
<name>A0A4R2HFV8_9SPHI</name>